<dbReference type="EMBL" id="RRYP01007712">
    <property type="protein sequence ID" value="TNV80285.1"/>
    <property type="molecule type" value="Genomic_DNA"/>
</dbReference>
<dbReference type="InterPro" id="IPR019734">
    <property type="entry name" value="TPR_rpt"/>
</dbReference>
<evidence type="ECO:0000256" key="2">
    <source>
        <dbReference type="ARBA" id="ARBA00022803"/>
    </source>
</evidence>
<dbReference type="Pfam" id="PF14559">
    <property type="entry name" value="TPR_19"/>
    <property type="match status" value="1"/>
</dbReference>
<dbReference type="PANTHER" id="PTHR44943:SF8">
    <property type="entry name" value="TPR REPEAT-CONTAINING PROTEIN MJ0263"/>
    <property type="match status" value="1"/>
</dbReference>
<keyword evidence="5" id="KW-1185">Reference proteome</keyword>
<dbReference type="Pfam" id="PF13181">
    <property type="entry name" value="TPR_8"/>
    <property type="match status" value="1"/>
</dbReference>
<feature type="repeat" description="TPR" evidence="3">
    <location>
        <begin position="158"/>
        <end position="191"/>
    </location>
</feature>
<dbReference type="Proteomes" id="UP000785679">
    <property type="component" value="Unassembled WGS sequence"/>
</dbReference>
<keyword evidence="2 3" id="KW-0802">TPR repeat</keyword>
<dbReference type="Gene3D" id="1.25.40.10">
    <property type="entry name" value="Tetratricopeptide repeat domain"/>
    <property type="match status" value="1"/>
</dbReference>
<reference evidence="4" key="1">
    <citation type="submission" date="2019-06" db="EMBL/GenBank/DDBJ databases">
        <authorList>
            <person name="Zheng W."/>
        </authorList>
    </citation>
    <scope>NUCLEOTIDE SEQUENCE</scope>
    <source>
        <strain evidence="4">QDHG01</strain>
    </source>
</reference>
<keyword evidence="1" id="KW-0677">Repeat</keyword>
<evidence type="ECO:0000256" key="3">
    <source>
        <dbReference type="PROSITE-ProRule" id="PRU00339"/>
    </source>
</evidence>
<evidence type="ECO:0008006" key="6">
    <source>
        <dbReference type="Google" id="ProtNLM"/>
    </source>
</evidence>
<feature type="repeat" description="TPR" evidence="3">
    <location>
        <begin position="227"/>
        <end position="260"/>
    </location>
</feature>
<proteinExistence type="predicted"/>
<evidence type="ECO:0000256" key="1">
    <source>
        <dbReference type="ARBA" id="ARBA00022737"/>
    </source>
</evidence>
<dbReference type="SUPFAM" id="SSF48452">
    <property type="entry name" value="TPR-like"/>
    <property type="match status" value="1"/>
</dbReference>
<dbReference type="PROSITE" id="PS50005">
    <property type="entry name" value="TPR"/>
    <property type="match status" value="2"/>
</dbReference>
<accession>A0A8J8T3B3</accession>
<gene>
    <name evidence="4" type="ORF">FGO68_gene3008</name>
</gene>
<dbReference type="AlphaFoldDB" id="A0A8J8T3B3"/>
<dbReference type="InterPro" id="IPR011990">
    <property type="entry name" value="TPR-like_helical_dom_sf"/>
</dbReference>
<evidence type="ECO:0000313" key="4">
    <source>
        <dbReference type="EMBL" id="TNV80285.1"/>
    </source>
</evidence>
<dbReference type="OrthoDB" id="308728at2759"/>
<protein>
    <recommendedName>
        <fullName evidence="6">Tetratricopeptide repeat protein</fullName>
    </recommendedName>
</protein>
<dbReference type="Pfam" id="PF13374">
    <property type="entry name" value="TPR_10"/>
    <property type="match status" value="1"/>
</dbReference>
<dbReference type="InterPro" id="IPR051685">
    <property type="entry name" value="Ycf3/AcsC/BcsC/TPR_MFPF"/>
</dbReference>
<comment type="caution">
    <text evidence="4">The sequence shown here is derived from an EMBL/GenBank/DDBJ whole genome shotgun (WGS) entry which is preliminary data.</text>
</comment>
<sequence>MDFKGLARKNNVNLSRKGSVLSTSSYGGITTGMKLTDLMELDMPTHDKLYYQFIQGSKDAKKLYQQCNELFNLQGNKGTKDALESLVNLSKKLTDNAYFTEAKLFNQLASSEYQQAFQVQEEAARVAFLFDDFKHCIELNKKALQLRLAQGHVGGLLDGNWCNIGLAHFEMGDYNEALTALESALSVNKHCVAAMVNMAMVQKHMGQFEKATALLEEIIHKINPRDHAAINNLANIMQEQGKFEQAAVMYLQALDVEPNDDDTLCNLAMVLQRINYLDFAKIAYEEGIKLNPGNKILLHNFLLFLLEIQSFDQFTKVQAHAKRVLDKAEIENLTKLRDEYQKALGVVQVAGAVKIISQNTGGASALSDNKSSSASGNKVLKGNLKSFFGKRKEAAIKFQSSGGIEEAENEEDDG</sequence>
<evidence type="ECO:0000313" key="5">
    <source>
        <dbReference type="Proteomes" id="UP000785679"/>
    </source>
</evidence>
<organism evidence="4 5">
    <name type="scientific">Halteria grandinella</name>
    <dbReference type="NCBI Taxonomy" id="5974"/>
    <lineage>
        <taxon>Eukaryota</taxon>
        <taxon>Sar</taxon>
        <taxon>Alveolata</taxon>
        <taxon>Ciliophora</taxon>
        <taxon>Intramacronucleata</taxon>
        <taxon>Spirotrichea</taxon>
        <taxon>Stichotrichia</taxon>
        <taxon>Sporadotrichida</taxon>
        <taxon>Halteriidae</taxon>
        <taxon>Halteria</taxon>
    </lineage>
</organism>
<dbReference type="PANTHER" id="PTHR44943">
    <property type="entry name" value="CELLULOSE SYNTHASE OPERON PROTEIN C"/>
    <property type="match status" value="1"/>
</dbReference>
<name>A0A8J8T3B3_HALGN</name>
<dbReference type="SMART" id="SM00028">
    <property type="entry name" value="TPR"/>
    <property type="match status" value="4"/>
</dbReference>